<dbReference type="RefSeq" id="WP_163235621.1">
    <property type="nucleotide sequence ID" value="NZ_CP048617.1"/>
</dbReference>
<dbReference type="NCBIfam" id="TIGR00254">
    <property type="entry name" value="GGDEF"/>
    <property type="match status" value="1"/>
</dbReference>
<protein>
    <submittedName>
        <fullName evidence="2">GGDEF domain-containing protein</fullName>
    </submittedName>
</protein>
<dbReference type="AlphaFoldDB" id="A0A6P1YF49"/>
<accession>A0A6P1YF49</accession>
<dbReference type="EMBL" id="CP048617">
    <property type="protein sequence ID" value="QIB27804.1"/>
    <property type="molecule type" value="Genomic_DNA"/>
</dbReference>
<dbReference type="GO" id="GO:1902201">
    <property type="term" value="P:negative regulation of bacterial-type flagellum-dependent cell motility"/>
    <property type="evidence" value="ECO:0007669"/>
    <property type="project" value="TreeGrafter"/>
</dbReference>
<dbReference type="InterPro" id="IPR043128">
    <property type="entry name" value="Rev_trsase/Diguanyl_cyclase"/>
</dbReference>
<evidence type="ECO:0000313" key="3">
    <source>
        <dbReference type="Proteomes" id="UP000464452"/>
    </source>
</evidence>
<dbReference type="Proteomes" id="UP000464452">
    <property type="component" value="Chromosome"/>
</dbReference>
<dbReference type="InterPro" id="IPR050469">
    <property type="entry name" value="Diguanylate_Cyclase"/>
</dbReference>
<dbReference type="CDD" id="cd01949">
    <property type="entry name" value="GGDEF"/>
    <property type="match status" value="1"/>
</dbReference>
<dbReference type="KEGG" id="cazo:G3A45_11220"/>
<dbReference type="PANTHER" id="PTHR45138">
    <property type="entry name" value="REGULATORY COMPONENTS OF SENSORY TRANSDUCTION SYSTEM"/>
    <property type="match status" value="1"/>
</dbReference>
<dbReference type="GO" id="GO:0043709">
    <property type="term" value="P:cell adhesion involved in single-species biofilm formation"/>
    <property type="evidence" value="ECO:0007669"/>
    <property type="project" value="TreeGrafter"/>
</dbReference>
<dbReference type="PANTHER" id="PTHR45138:SF23">
    <property type="entry name" value="SIGNALING PROTEIN"/>
    <property type="match status" value="1"/>
</dbReference>
<name>A0A6P1YF49_9FIRM</name>
<evidence type="ECO:0000313" key="2">
    <source>
        <dbReference type="EMBL" id="QIB27804.1"/>
    </source>
</evidence>
<reference evidence="2 3" key="1">
    <citation type="submission" date="2020-02" db="EMBL/GenBank/DDBJ databases">
        <title>Thermophilic hydrogen producing bacteria, Caloranaerobacter azorensis.</title>
        <authorList>
            <person name="Baek K."/>
        </authorList>
    </citation>
    <scope>NUCLEOTIDE SEQUENCE [LARGE SCALE GENOMIC DNA]</scope>
    <source>
        <strain evidence="2 3">T3-1</strain>
    </source>
</reference>
<dbReference type="SMART" id="SM00267">
    <property type="entry name" value="GGDEF"/>
    <property type="match status" value="1"/>
</dbReference>
<organism evidence="2 3">
    <name type="scientific">Caloranaerobacter azorensis</name>
    <dbReference type="NCBI Taxonomy" id="116090"/>
    <lineage>
        <taxon>Bacteria</taxon>
        <taxon>Bacillati</taxon>
        <taxon>Bacillota</taxon>
        <taxon>Tissierellia</taxon>
        <taxon>Tissierellales</taxon>
        <taxon>Thermohalobacteraceae</taxon>
        <taxon>Caloranaerobacter</taxon>
    </lineage>
</organism>
<dbReference type="Gene3D" id="3.30.70.270">
    <property type="match status" value="1"/>
</dbReference>
<dbReference type="InterPro" id="IPR000160">
    <property type="entry name" value="GGDEF_dom"/>
</dbReference>
<dbReference type="InterPro" id="IPR029787">
    <property type="entry name" value="Nucleotide_cyclase"/>
</dbReference>
<sequence>MKKDVILLLCENGGILFCSSEKSEFYKSLVEDSNILNLNKNKGQSRIKYKEYTITSQKILHNNNVFYLISITTNIFNIDYYKRLAYIDSLTNLHNRNFWEHLKDGILNFPKYRTYGLIIIDMDNLKSINDNWGHSLGDEAIRIVSQSIKESIRKKDIPIRYGGDEFIIIIPNVGNDVIKKIINRIKYNLSLKSKNVPFTISVTFGFANTNNIDNLQLAFEKADYFMYKKKRQNSMQKKTDKKAEEF</sequence>
<dbReference type="GO" id="GO:0052621">
    <property type="term" value="F:diguanylate cyclase activity"/>
    <property type="evidence" value="ECO:0007669"/>
    <property type="project" value="TreeGrafter"/>
</dbReference>
<dbReference type="GO" id="GO:0005886">
    <property type="term" value="C:plasma membrane"/>
    <property type="evidence" value="ECO:0007669"/>
    <property type="project" value="TreeGrafter"/>
</dbReference>
<dbReference type="Pfam" id="PF00990">
    <property type="entry name" value="GGDEF"/>
    <property type="match status" value="1"/>
</dbReference>
<dbReference type="PROSITE" id="PS50887">
    <property type="entry name" value="GGDEF"/>
    <property type="match status" value="1"/>
</dbReference>
<gene>
    <name evidence="2" type="ORF">G3A45_11220</name>
</gene>
<evidence type="ECO:0000259" key="1">
    <source>
        <dbReference type="PROSITE" id="PS50887"/>
    </source>
</evidence>
<feature type="domain" description="GGDEF" evidence="1">
    <location>
        <begin position="113"/>
        <end position="240"/>
    </location>
</feature>
<dbReference type="SUPFAM" id="SSF55073">
    <property type="entry name" value="Nucleotide cyclase"/>
    <property type="match status" value="1"/>
</dbReference>
<proteinExistence type="predicted"/>